<dbReference type="OrthoDB" id="8062037at2759"/>
<dbReference type="Proteomes" id="UP000188268">
    <property type="component" value="Unassembled WGS sequence"/>
</dbReference>
<keyword evidence="1" id="KW-0863">Zinc-finger</keyword>
<keyword evidence="4" id="KW-1185">Reference proteome</keyword>
<sequence length="249" mass="28784">MENKSSPTRSIRVYLSISEPPSSALCFELALQTGTWEAPRDVFLSVKQSSDFMINILLRRGDPEIPINLAKQVAHICAQYITYMPEPEPEQGNNIKAFIYMAFNILKNDTIDEDGHGICHVYVRNTEAPNSLHFMDELRARSRLTTVVREDEAKCPICYHDMKSPAHQKVARLPCMHLFHVHCISPWIHDWEHYTCPMCRYQPVTNSPRLLPLPLNNPSLHQYYSSNENQICCFQVPWFGRLPSHITIF</sequence>
<dbReference type="EMBL" id="AWWV01010159">
    <property type="protein sequence ID" value="OMO81401.1"/>
    <property type="molecule type" value="Genomic_DNA"/>
</dbReference>
<dbReference type="GO" id="GO:0061630">
    <property type="term" value="F:ubiquitin protein ligase activity"/>
    <property type="evidence" value="ECO:0007669"/>
    <property type="project" value="TreeGrafter"/>
</dbReference>
<keyword evidence="1" id="KW-0479">Metal-binding</keyword>
<keyword evidence="1" id="KW-0862">Zinc</keyword>
<feature type="domain" description="RING-type" evidence="2">
    <location>
        <begin position="155"/>
        <end position="200"/>
    </location>
</feature>
<name>A0A1R3IFX1_COCAP</name>
<dbReference type="PROSITE" id="PS50089">
    <property type="entry name" value="ZF_RING_2"/>
    <property type="match status" value="1"/>
</dbReference>
<comment type="caution">
    <text evidence="3">The sequence shown here is derived from an EMBL/GenBank/DDBJ whole genome shotgun (WGS) entry which is preliminary data.</text>
</comment>
<dbReference type="Gene3D" id="3.30.40.10">
    <property type="entry name" value="Zinc/RING finger domain, C3HC4 (zinc finger)"/>
    <property type="match status" value="1"/>
</dbReference>
<evidence type="ECO:0000313" key="4">
    <source>
        <dbReference type="Proteomes" id="UP000188268"/>
    </source>
</evidence>
<dbReference type="GO" id="GO:0006511">
    <property type="term" value="P:ubiquitin-dependent protein catabolic process"/>
    <property type="evidence" value="ECO:0007669"/>
    <property type="project" value="TreeGrafter"/>
</dbReference>
<dbReference type="SMART" id="SM00184">
    <property type="entry name" value="RING"/>
    <property type="match status" value="1"/>
</dbReference>
<dbReference type="Pfam" id="PF13639">
    <property type="entry name" value="zf-RING_2"/>
    <property type="match status" value="1"/>
</dbReference>
<dbReference type="SUPFAM" id="SSF57850">
    <property type="entry name" value="RING/U-box"/>
    <property type="match status" value="1"/>
</dbReference>
<dbReference type="AlphaFoldDB" id="A0A1R3IFX1"/>
<evidence type="ECO:0000313" key="3">
    <source>
        <dbReference type="EMBL" id="OMO81401.1"/>
    </source>
</evidence>
<dbReference type="InterPro" id="IPR013083">
    <property type="entry name" value="Znf_RING/FYVE/PHD"/>
</dbReference>
<accession>A0A1R3IFX1</accession>
<proteinExistence type="predicted"/>
<organism evidence="3 4">
    <name type="scientific">Corchorus capsularis</name>
    <name type="common">Jute</name>
    <dbReference type="NCBI Taxonomy" id="210143"/>
    <lineage>
        <taxon>Eukaryota</taxon>
        <taxon>Viridiplantae</taxon>
        <taxon>Streptophyta</taxon>
        <taxon>Embryophyta</taxon>
        <taxon>Tracheophyta</taxon>
        <taxon>Spermatophyta</taxon>
        <taxon>Magnoliopsida</taxon>
        <taxon>eudicotyledons</taxon>
        <taxon>Gunneridae</taxon>
        <taxon>Pentapetalae</taxon>
        <taxon>rosids</taxon>
        <taxon>malvids</taxon>
        <taxon>Malvales</taxon>
        <taxon>Malvaceae</taxon>
        <taxon>Grewioideae</taxon>
        <taxon>Apeibeae</taxon>
        <taxon>Corchorus</taxon>
    </lineage>
</organism>
<reference evidence="3 4" key="1">
    <citation type="submission" date="2013-09" db="EMBL/GenBank/DDBJ databases">
        <title>Corchorus capsularis genome sequencing.</title>
        <authorList>
            <person name="Alam M."/>
            <person name="Haque M.S."/>
            <person name="Islam M.S."/>
            <person name="Emdad E.M."/>
            <person name="Islam M.M."/>
            <person name="Ahmed B."/>
            <person name="Halim A."/>
            <person name="Hossen Q.M.M."/>
            <person name="Hossain M.Z."/>
            <person name="Ahmed R."/>
            <person name="Khan M.M."/>
            <person name="Islam R."/>
            <person name="Rashid M.M."/>
            <person name="Khan S.A."/>
            <person name="Rahman M.S."/>
            <person name="Alam M."/>
        </authorList>
    </citation>
    <scope>NUCLEOTIDE SEQUENCE [LARGE SCALE GENOMIC DNA]</scope>
    <source>
        <strain evidence="4">cv. CVL-1</strain>
        <tissue evidence="3">Whole seedling</tissue>
    </source>
</reference>
<protein>
    <submittedName>
        <fullName evidence="3">Zinc finger, RING-type</fullName>
    </submittedName>
</protein>
<dbReference type="Gramene" id="OMO81401">
    <property type="protein sequence ID" value="OMO81401"/>
    <property type="gene ID" value="CCACVL1_12425"/>
</dbReference>
<dbReference type="InterPro" id="IPR051826">
    <property type="entry name" value="E3_ubiquitin-ligase_domain"/>
</dbReference>
<evidence type="ECO:0000256" key="1">
    <source>
        <dbReference type="PROSITE-ProRule" id="PRU00175"/>
    </source>
</evidence>
<dbReference type="PANTHER" id="PTHR22765">
    <property type="entry name" value="RING FINGER AND PROTEASE ASSOCIATED DOMAIN-CONTAINING"/>
    <property type="match status" value="1"/>
</dbReference>
<gene>
    <name evidence="3" type="ORF">CCACVL1_12425</name>
</gene>
<dbReference type="STRING" id="210143.A0A1R3IFX1"/>
<evidence type="ECO:0000259" key="2">
    <source>
        <dbReference type="PROSITE" id="PS50089"/>
    </source>
</evidence>
<dbReference type="GO" id="GO:0008270">
    <property type="term" value="F:zinc ion binding"/>
    <property type="evidence" value="ECO:0007669"/>
    <property type="project" value="UniProtKB-KW"/>
</dbReference>
<dbReference type="InterPro" id="IPR001841">
    <property type="entry name" value="Znf_RING"/>
</dbReference>